<name>A0A229TFK6_9PSEU</name>
<keyword evidence="2" id="KW-1185">Reference proteome</keyword>
<proteinExistence type="predicted"/>
<dbReference type="OrthoDB" id="3698318at2"/>
<evidence type="ECO:0000313" key="1">
    <source>
        <dbReference type="EMBL" id="OXM69893.1"/>
    </source>
</evidence>
<protein>
    <submittedName>
        <fullName evidence="1">Uncharacterized protein</fullName>
    </submittedName>
</protein>
<dbReference type="AlphaFoldDB" id="A0A229TFK6"/>
<accession>A0A229TFK6</accession>
<evidence type="ECO:0000313" key="2">
    <source>
        <dbReference type="Proteomes" id="UP000215199"/>
    </source>
</evidence>
<gene>
    <name evidence="1" type="ORF">CF165_06145</name>
</gene>
<dbReference type="Proteomes" id="UP000215199">
    <property type="component" value="Unassembled WGS sequence"/>
</dbReference>
<organism evidence="1 2">
    <name type="scientific">Amycolatopsis vastitatis</name>
    <dbReference type="NCBI Taxonomy" id="1905142"/>
    <lineage>
        <taxon>Bacteria</taxon>
        <taxon>Bacillati</taxon>
        <taxon>Actinomycetota</taxon>
        <taxon>Actinomycetes</taxon>
        <taxon>Pseudonocardiales</taxon>
        <taxon>Pseudonocardiaceae</taxon>
        <taxon>Amycolatopsis</taxon>
    </lineage>
</organism>
<sequence length="87" mass="10049">MSSNWWVVLEEQRGAGDGRSWSLSETFRFDDQESAEAEALRLAREYQPVYPWSPKSRTPMRIPGGYLVIVEGRTSRFHFRLTVGEAI</sequence>
<dbReference type="RefSeq" id="WP_093946437.1">
    <property type="nucleotide sequence ID" value="NZ_NMUL01000006.1"/>
</dbReference>
<comment type="caution">
    <text evidence="1">The sequence shown here is derived from an EMBL/GenBank/DDBJ whole genome shotgun (WGS) entry which is preliminary data.</text>
</comment>
<dbReference type="EMBL" id="NMUL01000006">
    <property type="protein sequence ID" value="OXM69893.1"/>
    <property type="molecule type" value="Genomic_DNA"/>
</dbReference>
<reference evidence="2" key="1">
    <citation type="submission" date="2017-07" db="EMBL/GenBank/DDBJ databases">
        <title>Comparative genome mining reveals phylogenetic distribution patterns of secondary metabolites in Amycolatopsis.</title>
        <authorList>
            <person name="Adamek M."/>
            <person name="Alanjary M."/>
            <person name="Sales-Ortells H."/>
            <person name="Goodfellow M."/>
            <person name="Bull A.T."/>
            <person name="Kalinowski J."/>
            <person name="Ziemert N."/>
        </authorList>
    </citation>
    <scope>NUCLEOTIDE SEQUENCE [LARGE SCALE GENOMIC DNA]</scope>
    <source>
        <strain evidence="2">H5</strain>
    </source>
</reference>